<organism evidence="2 3">
    <name type="scientific">Allohahella marinimesophila</name>
    <dbReference type="NCBI Taxonomy" id="1054972"/>
    <lineage>
        <taxon>Bacteria</taxon>
        <taxon>Pseudomonadati</taxon>
        <taxon>Pseudomonadota</taxon>
        <taxon>Gammaproteobacteria</taxon>
        <taxon>Oceanospirillales</taxon>
        <taxon>Hahellaceae</taxon>
        <taxon>Allohahella</taxon>
    </lineage>
</organism>
<protein>
    <recommendedName>
        <fullName evidence="1">HEPN AbiJ-N-terminal domain-containing protein</fullName>
    </recommendedName>
</protein>
<dbReference type="Pfam" id="PF18863">
    <property type="entry name" value="AbiJ_NTD4"/>
    <property type="match status" value="1"/>
</dbReference>
<dbReference type="Proteomes" id="UP001501337">
    <property type="component" value="Unassembled WGS sequence"/>
</dbReference>
<keyword evidence="3" id="KW-1185">Reference proteome</keyword>
<reference evidence="3" key="1">
    <citation type="journal article" date="2019" name="Int. J. Syst. Evol. Microbiol.">
        <title>The Global Catalogue of Microorganisms (GCM) 10K type strain sequencing project: providing services to taxonomists for standard genome sequencing and annotation.</title>
        <authorList>
            <consortium name="The Broad Institute Genomics Platform"/>
            <consortium name="The Broad Institute Genome Sequencing Center for Infectious Disease"/>
            <person name="Wu L."/>
            <person name="Ma J."/>
        </authorList>
    </citation>
    <scope>NUCLEOTIDE SEQUENCE [LARGE SCALE GENOMIC DNA]</scope>
    <source>
        <strain evidence="3">JCM 17555</strain>
    </source>
</reference>
<dbReference type="InterPro" id="IPR049503">
    <property type="entry name" value="AbiJ_NTD4"/>
</dbReference>
<name>A0ABP7NV24_9GAMM</name>
<accession>A0ABP7NV24</accession>
<dbReference type="EMBL" id="BAABBO010000006">
    <property type="protein sequence ID" value="GAA3954424.1"/>
    <property type="molecule type" value="Genomic_DNA"/>
</dbReference>
<evidence type="ECO:0000259" key="1">
    <source>
        <dbReference type="Pfam" id="PF18863"/>
    </source>
</evidence>
<feature type="domain" description="HEPN AbiJ-N-terminal" evidence="1">
    <location>
        <begin position="3"/>
        <end position="154"/>
    </location>
</feature>
<gene>
    <name evidence="2" type="ORF">GCM10022278_11420</name>
</gene>
<evidence type="ECO:0000313" key="2">
    <source>
        <dbReference type="EMBL" id="GAA3954424.1"/>
    </source>
</evidence>
<comment type="caution">
    <text evidence="2">The sequence shown here is derived from an EMBL/GenBank/DDBJ whole genome shotgun (WGS) entry which is preliminary data.</text>
</comment>
<evidence type="ECO:0000313" key="3">
    <source>
        <dbReference type="Proteomes" id="UP001501337"/>
    </source>
</evidence>
<proteinExistence type="predicted"/>
<sequence length="290" mass="32612">MTYFSERYGHIAPKLLQVESIDSELRASIWNVLETTMFGEPEFMEARFEEFSTDFWVIFLKLPLSSKEEYPYVVKDQMESIYGKLEWFQVYDFIEFVCKWLYKSKNTGTGAWKAYSHIFNKILEREKSGYRLVNRLISPITDEHEALAVEESIQNAVVCGAAEHFRNALQLLSDRQSPQFRKSIQESLSGLESTAQVLSAKPNASLGEALDELHRQCPSVSKTAVAGFKTLYGGASQTGGVRHGSTKAEEMQAVDLSDAKYYLVICSAMANFLKGKAATGFSRNSAEPTA</sequence>
<dbReference type="RefSeq" id="WP_344804212.1">
    <property type="nucleotide sequence ID" value="NZ_BAABBO010000006.1"/>
</dbReference>